<dbReference type="PROSITE" id="PS01036">
    <property type="entry name" value="HSP70_3"/>
    <property type="match status" value="1"/>
</dbReference>
<evidence type="ECO:0000256" key="6">
    <source>
        <dbReference type="ARBA" id="ARBA00022840"/>
    </source>
</evidence>
<evidence type="ECO:0000313" key="11">
    <source>
        <dbReference type="Ensembl" id="ENSEBUP00000010334.1"/>
    </source>
</evidence>
<dbReference type="GeneTree" id="ENSGT00940000157686"/>
<dbReference type="PRINTS" id="PR00301">
    <property type="entry name" value="HEATSHOCK70"/>
</dbReference>
<dbReference type="CDD" id="cd10230">
    <property type="entry name" value="ASKHA_NBD_HSP70_HYOU1"/>
    <property type="match status" value="1"/>
</dbReference>
<dbReference type="PANTHER" id="PTHR45639:SF3">
    <property type="entry name" value="HYPOXIA UP-REGULATED PROTEIN 1"/>
    <property type="match status" value="1"/>
</dbReference>
<dbReference type="InterPro" id="IPR018181">
    <property type="entry name" value="Heat_shock_70_CS"/>
</dbReference>
<dbReference type="Proteomes" id="UP000694388">
    <property type="component" value="Unplaced"/>
</dbReference>
<dbReference type="GO" id="GO:1903298">
    <property type="term" value="P:negative regulation of hypoxia-induced intrinsic apoptotic signaling pathway"/>
    <property type="evidence" value="ECO:0007669"/>
    <property type="project" value="TreeGrafter"/>
</dbReference>
<evidence type="ECO:0000256" key="8">
    <source>
        <dbReference type="ARBA" id="ARBA00040503"/>
    </source>
</evidence>
<dbReference type="InterPro" id="IPR043129">
    <property type="entry name" value="ATPase_NBD"/>
</dbReference>
<dbReference type="AlphaFoldDB" id="A0A8C4Q5I7"/>
<evidence type="ECO:0000256" key="9">
    <source>
        <dbReference type="SAM" id="MobiDB-lite"/>
    </source>
</evidence>
<dbReference type="Gene3D" id="3.30.420.40">
    <property type="match status" value="2"/>
</dbReference>
<comment type="similarity">
    <text evidence="2">Belongs to the heat shock protein 70 family.</text>
</comment>
<keyword evidence="12" id="KW-1185">Reference proteome</keyword>
<evidence type="ECO:0000256" key="4">
    <source>
        <dbReference type="ARBA" id="ARBA00022741"/>
    </source>
</evidence>
<reference evidence="11" key="1">
    <citation type="submission" date="2025-08" db="UniProtKB">
        <authorList>
            <consortium name="Ensembl"/>
        </authorList>
    </citation>
    <scope>IDENTIFICATION</scope>
</reference>
<evidence type="ECO:0000313" key="12">
    <source>
        <dbReference type="Proteomes" id="UP000694388"/>
    </source>
</evidence>
<organism evidence="11 12">
    <name type="scientific">Eptatretus burgeri</name>
    <name type="common">Inshore hagfish</name>
    <dbReference type="NCBI Taxonomy" id="7764"/>
    <lineage>
        <taxon>Eukaryota</taxon>
        <taxon>Metazoa</taxon>
        <taxon>Chordata</taxon>
        <taxon>Craniata</taxon>
        <taxon>Vertebrata</taxon>
        <taxon>Cyclostomata</taxon>
        <taxon>Myxini</taxon>
        <taxon>Myxiniformes</taxon>
        <taxon>Myxinidae</taxon>
        <taxon>Eptatretinae</taxon>
        <taxon>Eptatretus</taxon>
    </lineage>
</organism>
<dbReference type="Pfam" id="PF00012">
    <property type="entry name" value="HSP70"/>
    <property type="match status" value="1"/>
</dbReference>
<dbReference type="InterPro" id="IPR029047">
    <property type="entry name" value="HSP70_peptide-bd_sf"/>
</dbReference>
<evidence type="ECO:0000256" key="7">
    <source>
        <dbReference type="ARBA" id="ARBA00023186"/>
    </source>
</evidence>
<dbReference type="Gene3D" id="3.30.30.30">
    <property type="match status" value="1"/>
</dbReference>
<feature type="chain" id="PRO_5034139152" description="Hypoxia up-regulated protein 1" evidence="10">
    <location>
        <begin position="32"/>
        <end position="795"/>
    </location>
</feature>
<name>A0A8C4Q5I7_EPTBU</name>
<proteinExistence type="inferred from homology"/>
<dbReference type="InterPro" id="IPR013126">
    <property type="entry name" value="Hsp_70_fam"/>
</dbReference>
<dbReference type="PANTHER" id="PTHR45639">
    <property type="entry name" value="HSC70CB, ISOFORM G-RELATED"/>
    <property type="match status" value="1"/>
</dbReference>
<reference evidence="11" key="2">
    <citation type="submission" date="2025-09" db="UniProtKB">
        <authorList>
            <consortium name="Ensembl"/>
        </authorList>
    </citation>
    <scope>IDENTIFICATION</scope>
</reference>
<dbReference type="GO" id="GO:0140662">
    <property type="term" value="F:ATP-dependent protein folding chaperone"/>
    <property type="evidence" value="ECO:0007669"/>
    <property type="project" value="InterPro"/>
</dbReference>
<evidence type="ECO:0000256" key="2">
    <source>
        <dbReference type="ARBA" id="ARBA00007381"/>
    </source>
</evidence>
<keyword evidence="5" id="KW-0256">Endoplasmic reticulum</keyword>
<keyword evidence="4" id="KW-0547">Nucleotide-binding</keyword>
<evidence type="ECO:0000256" key="3">
    <source>
        <dbReference type="ARBA" id="ARBA00022729"/>
    </source>
</evidence>
<feature type="region of interest" description="Disordered" evidence="9">
    <location>
        <begin position="593"/>
        <end position="612"/>
    </location>
</feature>
<keyword evidence="6" id="KW-0067">ATP-binding</keyword>
<evidence type="ECO:0000256" key="10">
    <source>
        <dbReference type="SAM" id="SignalP"/>
    </source>
</evidence>
<dbReference type="Ensembl" id="ENSEBUT00000010880.1">
    <property type="protein sequence ID" value="ENSEBUP00000010334.1"/>
    <property type="gene ID" value="ENSEBUG00000006649.1"/>
</dbReference>
<comment type="subcellular location">
    <subcellularLocation>
        <location evidence="1">Endoplasmic reticulum lumen</location>
    </subcellularLocation>
</comment>
<evidence type="ECO:0000256" key="5">
    <source>
        <dbReference type="ARBA" id="ARBA00022824"/>
    </source>
</evidence>
<dbReference type="GO" id="GO:0034663">
    <property type="term" value="C:endoplasmic reticulum chaperone complex"/>
    <property type="evidence" value="ECO:0007669"/>
    <property type="project" value="TreeGrafter"/>
</dbReference>
<keyword evidence="7" id="KW-0143">Chaperone</keyword>
<dbReference type="Gene3D" id="2.60.34.10">
    <property type="entry name" value="Substrate Binding Domain Of DNAk, Chain A, domain 1"/>
    <property type="match status" value="1"/>
</dbReference>
<dbReference type="GO" id="GO:0005788">
    <property type="term" value="C:endoplasmic reticulum lumen"/>
    <property type="evidence" value="ECO:0007669"/>
    <property type="project" value="UniProtKB-SubCell"/>
</dbReference>
<accession>A0A8C4Q5I7</accession>
<evidence type="ECO:0000256" key="1">
    <source>
        <dbReference type="ARBA" id="ARBA00004319"/>
    </source>
</evidence>
<feature type="signal peptide" evidence="10">
    <location>
        <begin position="1"/>
        <end position="31"/>
    </location>
</feature>
<dbReference type="SUPFAM" id="SSF53067">
    <property type="entry name" value="Actin-like ATPase domain"/>
    <property type="match status" value="2"/>
</dbReference>
<keyword evidence="3 10" id="KW-0732">Signal</keyword>
<dbReference type="GO" id="GO:0030968">
    <property type="term" value="P:endoplasmic reticulum unfolded protein response"/>
    <property type="evidence" value="ECO:0007669"/>
    <property type="project" value="TreeGrafter"/>
</dbReference>
<dbReference type="Gene3D" id="3.90.640.10">
    <property type="entry name" value="Actin, Chain A, domain 4"/>
    <property type="match status" value="1"/>
</dbReference>
<dbReference type="GO" id="GO:0005524">
    <property type="term" value="F:ATP binding"/>
    <property type="evidence" value="ECO:0007669"/>
    <property type="project" value="UniProtKB-KW"/>
</dbReference>
<sequence>MSSGRQGATRTMTVCLLIVVAGALLPHLSEGVAVMSVDLGGEWVKVGVVTPGHALEIVLNRESRRKTPLAVGFKADERLFGEAATTLVEKKPELVFRYFRDLLGVHWEEGETESAAKQAAESWLVGVPLPPIVSSSLELALHLPDGSSYSPEELTAMMLNYSRQLAADTAGQPVTGCVLSVPAWFSQSARRALLRAAQLVQLPVLQLLSSPAAVALHYGAFSTQEITTKPSTVLFADVGATGTTVTVVQYVVSAEKNGKTPSLKILGQSWNRGVSGLAMDILLANEISRRFEAQGHPKAMEGLDAARARRSRAKLLREASRVKTILSANSDHVAQVESYIGEKDLRIKVTRTEFESICAPFFPLLSEVISSALSSASLSPADLDHVILVGGASRVPWVQRILQEDLGRQELGKNVNADEAVALGCALRAAALSPAFRVRPFAVTDSSPYPFLINFLKDESNSDATSEGSVVHSPRHIQRLLYPQLSPAPQRKVVTFNRRTGDFSLTLSYGNLSLLPPEFSRVLNQVNISEIQLEGVATAISSAPPSALTRGVKAHFLLDDNGILALDRAEVVFEVEEEVIKEEEEPSTLTKLGNTISSLFTGGEKNETVRSRNLHQKNLSYTIGELSNVPYTASMASSGFQQEDEGKELREGDTDAEGGAGAQEPNPTPGPADAPSPTTAAPEVNEPKSKVSRKVKITRPVMATVTVMDYPTPSTTQIEESKSRLEALARIDEDRAERERALSNLEAFIFDTLMKLEDEELHAVTSQRSEQSSRQPCVPFPVGLMRRDTQLIPRC</sequence>
<feature type="region of interest" description="Disordered" evidence="9">
    <location>
        <begin position="637"/>
        <end position="694"/>
    </location>
</feature>
<protein>
    <recommendedName>
        <fullName evidence="8">Hypoxia up-regulated protein 1</fullName>
    </recommendedName>
</protein>